<dbReference type="Pfam" id="PF11396">
    <property type="entry name" value="PepSY_like"/>
    <property type="match status" value="1"/>
</dbReference>
<keyword evidence="1" id="KW-0732">Signal</keyword>
<dbReference type="InterPro" id="IPR021533">
    <property type="entry name" value="PepSY-like"/>
</dbReference>
<proteinExistence type="predicted"/>
<dbReference type="PATRIC" id="fig|1045858.4.peg.2766"/>
<dbReference type="SUPFAM" id="SSF160574">
    <property type="entry name" value="BT0923-like"/>
    <property type="match status" value="1"/>
</dbReference>
<dbReference type="Proteomes" id="UP000008522">
    <property type="component" value="Chromosome"/>
</dbReference>
<reference evidence="3 4" key="1">
    <citation type="journal article" date="2011" name="BMC Genomics">
        <title>Complete genome sequence of Brachyspira intermedia reveals unique genomic features in Brachyspira species and phage-mediated horizontal gene transfer.</title>
        <authorList>
            <person name="Hafstrom T."/>
            <person name="Jansson D.S."/>
            <person name="Segerman B."/>
        </authorList>
    </citation>
    <scope>NUCLEOTIDE SEQUENCE [LARGE SCALE GENOMIC DNA]</scope>
    <source>
        <strain evidence="4">ATCC 51140 / PWS/A</strain>
    </source>
</reference>
<evidence type="ECO:0000256" key="1">
    <source>
        <dbReference type="SAM" id="SignalP"/>
    </source>
</evidence>
<sequence length="139" mass="15684">MKKIICTILTLSVLSIYAYGASIALSEVPSKAIAFADKYFADYYLYRATEMGGSYSLIFKGGLKIYVNSNGEWRTVDGGGEEISIAYVEDKVRNAIKKEFPDEKVISIKKNSKNYDIEFKSRRKIAVDLEGNITKKGRW</sequence>
<organism evidence="3 4">
    <name type="scientific">Brachyspira intermedia (strain ATCC 51140 / PWS/A)</name>
    <name type="common">Serpulina intermedia</name>
    <dbReference type="NCBI Taxonomy" id="1045858"/>
    <lineage>
        <taxon>Bacteria</taxon>
        <taxon>Pseudomonadati</taxon>
        <taxon>Spirochaetota</taxon>
        <taxon>Spirochaetia</taxon>
        <taxon>Brachyspirales</taxon>
        <taxon>Brachyspiraceae</taxon>
        <taxon>Brachyspira</taxon>
    </lineage>
</organism>
<accession>G0EQR5</accession>
<feature type="signal peptide" evidence="1">
    <location>
        <begin position="1"/>
        <end position="20"/>
    </location>
</feature>
<name>G0EQR5_BRAIP</name>
<feature type="domain" description="Putative beta-lactamase-inhibitor-like PepSY-like" evidence="2">
    <location>
        <begin position="54"/>
        <end position="134"/>
    </location>
</feature>
<evidence type="ECO:0000259" key="2">
    <source>
        <dbReference type="Pfam" id="PF11396"/>
    </source>
</evidence>
<dbReference type="KEGG" id="bip:Bint_2767"/>
<dbReference type="Gene3D" id="3.40.1420.30">
    <property type="match status" value="1"/>
</dbReference>
<protein>
    <recommendedName>
        <fullName evidence="2">Putative beta-lactamase-inhibitor-like PepSY-like domain-containing protein</fullName>
    </recommendedName>
</protein>
<evidence type="ECO:0000313" key="3">
    <source>
        <dbReference type="EMBL" id="AEM23361.1"/>
    </source>
</evidence>
<evidence type="ECO:0000313" key="4">
    <source>
        <dbReference type="Proteomes" id="UP000008522"/>
    </source>
</evidence>
<feature type="chain" id="PRO_5003398933" description="Putative beta-lactamase-inhibitor-like PepSY-like domain-containing protein" evidence="1">
    <location>
        <begin position="21"/>
        <end position="139"/>
    </location>
</feature>
<dbReference type="HOGENOM" id="CLU_111475_1_0_12"/>
<dbReference type="EMBL" id="CP002874">
    <property type="protein sequence ID" value="AEM23361.1"/>
    <property type="molecule type" value="Genomic_DNA"/>
</dbReference>
<gene>
    <name evidence="3" type="ordered locus">Bint_2767</name>
</gene>
<dbReference type="RefSeq" id="WP_014489149.1">
    <property type="nucleotide sequence ID" value="NC_017243.1"/>
</dbReference>
<dbReference type="OrthoDB" id="307807at2"/>
<dbReference type="AlphaFoldDB" id="G0EQR5"/>
<keyword evidence="4" id="KW-1185">Reference proteome</keyword>
<dbReference type="GeneID" id="44971248"/>